<accession>A0A382P8Q7</accession>
<dbReference type="AlphaFoldDB" id="A0A382P8Q7"/>
<dbReference type="PANTHER" id="PTHR44591:SF3">
    <property type="entry name" value="RESPONSE REGULATORY DOMAIN-CONTAINING PROTEIN"/>
    <property type="match status" value="1"/>
</dbReference>
<dbReference type="Pfam" id="PF00072">
    <property type="entry name" value="Response_reg"/>
    <property type="match status" value="1"/>
</dbReference>
<name>A0A382P8Q7_9ZZZZ</name>
<dbReference type="PANTHER" id="PTHR44591">
    <property type="entry name" value="STRESS RESPONSE REGULATOR PROTEIN 1"/>
    <property type="match status" value="1"/>
</dbReference>
<organism evidence="3">
    <name type="scientific">marine metagenome</name>
    <dbReference type="NCBI Taxonomy" id="408172"/>
    <lineage>
        <taxon>unclassified sequences</taxon>
        <taxon>metagenomes</taxon>
        <taxon>ecological metagenomes</taxon>
    </lineage>
</organism>
<sequence>MPQNVLVVDDQPEIRNLMVEILKKRGYQVSTASDGHDVLTQFELARPDLVITDLTMPGLNGYQLCRLIRGISSVPVLVMNAQMGAEDMAYRMGADAFIPKPFDLEGLWAEIEELLLETCSLIMA</sequence>
<proteinExistence type="predicted"/>
<keyword evidence="1" id="KW-0597">Phosphoprotein</keyword>
<dbReference type="SMART" id="SM00448">
    <property type="entry name" value="REC"/>
    <property type="match status" value="1"/>
</dbReference>
<dbReference type="InterPro" id="IPR001789">
    <property type="entry name" value="Sig_transdc_resp-reg_receiver"/>
</dbReference>
<protein>
    <recommendedName>
        <fullName evidence="2">Response regulatory domain-containing protein</fullName>
    </recommendedName>
</protein>
<evidence type="ECO:0000256" key="1">
    <source>
        <dbReference type="ARBA" id="ARBA00022553"/>
    </source>
</evidence>
<dbReference type="EMBL" id="UINC01104834">
    <property type="protein sequence ID" value="SVC68292.1"/>
    <property type="molecule type" value="Genomic_DNA"/>
</dbReference>
<evidence type="ECO:0000259" key="2">
    <source>
        <dbReference type="PROSITE" id="PS50110"/>
    </source>
</evidence>
<dbReference type="CDD" id="cd17574">
    <property type="entry name" value="REC_OmpR"/>
    <property type="match status" value="1"/>
</dbReference>
<dbReference type="GO" id="GO:0000160">
    <property type="term" value="P:phosphorelay signal transduction system"/>
    <property type="evidence" value="ECO:0007669"/>
    <property type="project" value="InterPro"/>
</dbReference>
<dbReference type="SUPFAM" id="SSF52172">
    <property type="entry name" value="CheY-like"/>
    <property type="match status" value="1"/>
</dbReference>
<reference evidence="3" key="1">
    <citation type="submission" date="2018-05" db="EMBL/GenBank/DDBJ databases">
        <authorList>
            <person name="Lanie J.A."/>
            <person name="Ng W.-L."/>
            <person name="Kazmierczak K.M."/>
            <person name="Andrzejewski T.M."/>
            <person name="Davidsen T.M."/>
            <person name="Wayne K.J."/>
            <person name="Tettelin H."/>
            <person name="Glass J.I."/>
            <person name="Rusch D."/>
            <person name="Podicherti R."/>
            <person name="Tsui H.-C.T."/>
            <person name="Winkler M.E."/>
        </authorList>
    </citation>
    <scope>NUCLEOTIDE SEQUENCE</scope>
</reference>
<dbReference type="InterPro" id="IPR011006">
    <property type="entry name" value="CheY-like_superfamily"/>
</dbReference>
<gene>
    <name evidence="3" type="ORF">METZ01_LOCUS321146</name>
</gene>
<feature type="domain" description="Response regulatory" evidence="2">
    <location>
        <begin position="4"/>
        <end position="115"/>
    </location>
</feature>
<evidence type="ECO:0000313" key="3">
    <source>
        <dbReference type="EMBL" id="SVC68292.1"/>
    </source>
</evidence>
<dbReference type="InterPro" id="IPR050595">
    <property type="entry name" value="Bact_response_regulator"/>
</dbReference>
<dbReference type="Gene3D" id="3.40.50.2300">
    <property type="match status" value="1"/>
</dbReference>
<dbReference type="PROSITE" id="PS50110">
    <property type="entry name" value="RESPONSE_REGULATORY"/>
    <property type="match status" value="1"/>
</dbReference>